<feature type="domain" description="Putative restriction endonuclease" evidence="1">
    <location>
        <begin position="19"/>
        <end position="186"/>
    </location>
</feature>
<name>A0ABU0SY34_9ACTN</name>
<dbReference type="Pfam" id="PF05685">
    <property type="entry name" value="Uma2"/>
    <property type="match status" value="1"/>
</dbReference>
<dbReference type="Gene3D" id="3.90.1570.10">
    <property type="entry name" value="tt1808, chain A"/>
    <property type="match status" value="1"/>
</dbReference>
<dbReference type="EMBL" id="JAUSZI010000002">
    <property type="protein sequence ID" value="MDQ1028222.1"/>
    <property type="molecule type" value="Genomic_DNA"/>
</dbReference>
<dbReference type="RefSeq" id="WP_307523449.1">
    <property type="nucleotide sequence ID" value="NZ_JAUSZI010000002.1"/>
</dbReference>
<comment type="caution">
    <text evidence="2">The sequence shown here is derived from an EMBL/GenBank/DDBJ whole genome shotgun (WGS) entry which is preliminary data.</text>
</comment>
<dbReference type="SUPFAM" id="SSF52980">
    <property type="entry name" value="Restriction endonuclease-like"/>
    <property type="match status" value="1"/>
</dbReference>
<dbReference type="PANTHER" id="PTHR35400:SF3">
    <property type="entry name" value="SLL1072 PROTEIN"/>
    <property type="match status" value="1"/>
</dbReference>
<dbReference type="CDD" id="cd06260">
    <property type="entry name" value="DUF820-like"/>
    <property type="match status" value="1"/>
</dbReference>
<accession>A0ABU0SY34</accession>
<keyword evidence="3" id="KW-1185">Reference proteome</keyword>
<organism evidence="2 3">
    <name type="scientific">Streptomyces umbrinus</name>
    <dbReference type="NCBI Taxonomy" id="67370"/>
    <lineage>
        <taxon>Bacteria</taxon>
        <taxon>Bacillati</taxon>
        <taxon>Actinomycetota</taxon>
        <taxon>Actinomycetes</taxon>
        <taxon>Kitasatosporales</taxon>
        <taxon>Streptomycetaceae</taxon>
        <taxon>Streptomyces</taxon>
        <taxon>Streptomyces phaeochromogenes group</taxon>
    </lineage>
</organism>
<sequence length="195" mass="21776">MRLREVSRRGRPQMSVGDFEELARLAPETVWLEFVAGRLAVKGGPDGSRSEILAWLQRAFAEADSGLWLYTFRGLRVEADGVGRFRTDGALAPDRHFAGHGEWSDPEGVLMALEVTADDVDTDQYNRVEKPDGYAAADIPVYLLIDRDDCSVTVFTDPEDGRYRRQVKEPFGASVKIPTPVGLTLETEELKEFVD</sequence>
<dbReference type="PANTHER" id="PTHR35400">
    <property type="entry name" value="SLR1083 PROTEIN"/>
    <property type="match status" value="1"/>
</dbReference>
<dbReference type="InterPro" id="IPR008538">
    <property type="entry name" value="Uma2"/>
</dbReference>
<reference evidence="2 3" key="1">
    <citation type="submission" date="2023-07" db="EMBL/GenBank/DDBJ databases">
        <title>Comparative genomics of wheat-associated soil bacteria to identify genetic determinants of phenazine resistance.</title>
        <authorList>
            <person name="Mouncey N."/>
        </authorList>
    </citation>
    <scope>NUCLEOTIDE SEQUENCE [LARGE SCALE GENOMIC DNA]</scope>
    <source>
        <strain evidence="2 3">V2I4</strain>
    </source>
</reference>
<protein>
    <recommendedName>
        <fullName evidence="1">Putative restriction endonuclease domain-containing protein</fullName>
    </recommendedName>
</protein>
<dbReference type="InterPro" id="IPR011335">
    <property type="entry name" value="Restrct_endonuc-II-like"/>
</dbReference>
<gene>
    <name evidence="2" type="ORF">QF035_005804</name>
</gene>
<dbReference type="InterPro" id="IPR012296">
    <property type="entry name" value="Nuclease_put_TT1808"/>
</dbReference>
<evidence type="ECO:0000313" key="2">
    <source>
        <dbReference type="EMBL" id="MDQ1028222.1"/>
    </source>
</evidence>
<proteinExistence type="predicted"/>
<evidence type="ECO:0000313" key="3">
    <source>
        <dbReference type="Proteomes" id="UP001230328"/>
    </source>
</evidence>
<dbReference type="Proteomes" id="UP001230328">
    <property type="component" value="Unassembled WGS sequence"/>
</dbReference>
<evidence type="ECO:0000259" key="1">
    <source>
        <dbReference type="Pfam" id="PF05685"/>
    </source>
</evidence>